<evidence type="ECO:0000256" key="1">
    <source>
        <dbReference type="ARBA" id="ARBA00023242"/>
    </source>
</evidence>
<dbReference type="AlphaFoldDB" id="A0AA38R6H2"/>
<sequence>MHQPRGTASCSLGPRKRKVHNKSRRGCGNCKLRRVKCDESKPGCKRCHQFGVVCNYGPMSASTAGELLISFDGAAKMEVSPIVPLSARDTALSMINTLLKGYPHTSGTWMPPYQLNRRDLATLDRFWSRTILTMGTEETRSLFQRESCRLASMHPFLMHLLLGLTLMHDRFLSSKHNQQPSTAELFHVSQGTSLFSRRLSEHSSCTPLELDALWAASTFLGVITAGAIEAKTAEEAWPLRPRLNDHPDWITIGEGKKKVWEISDPSRPDSCFHALKMPAIDAFLTESPKGGELQNLPRDLVQLLGLIDPSNRASNPRYHMANIMSRLMPLEFSQTTVLKFATFLTQMSPAFRDLLQTRDPGALVLLTYWYAKASMSQQWWTWHRAILECQAICIYLERCHKHIVNLDGILQFPRSHCGLLRPKTL</sequence>
<dbReference type="Pfam" id="PF00172">
    <property type="entry name" value="Zn_clus"/>
    <property type="match status" value="1"/>
</dbReference>
<feature type="compositionally biased region" description="Polar residues" evidence="2">
    <location>
        <begin position="1"/>
        <end position="10"/>
    </location>
</feature>
<evidence type="ECO:0000313" key="5">
    <source>
        <dbReference type="Proteomes" id="UP001174694"/>
    </source>
</evidence>
<evidence type="ECO:0000259" key="3">
    <source>
        <dbReference type="PROSITE" id="PS50048"/>
    </source>
</evidence>
<dbReference type="InterPro" id="IPR053157">
    <property type="entry name" value="Sterol_Uptake_Regulator"/>
</dbReference>
<dbReference type="EMBL" id="JANBVO010000034">
    <property type="protein sequence ID" value="KAJ9137444.1"/>
    <property type="molecule type" value="Genomic_DNA"/>
</dbReference>
<dbReference type="SMART" id="SM00066">
    <property type="entry name" value="GAL4"/>
    <property type="match status" value="1"/>
</dbReference>
<gene>
    <name evidence="4" type="ORF">NKR23_g9144</name>
</gene>
<dbReference type="PROSITE" id="PS00463">
    <property type="entry name" value="ZN2_CY6_FUNGAL_1"/>
    <property type="match status" value="1"/>
</dbReference>
<accession>A0AA38R6H2</accession>
<dbReference type="GO" id="GO:0001228">
    <property type="term" value="F:DNA-binding transcription activator activity, RNA polymerase II-specific"/>
    <property type="evidence" value="ECO:0007669"/>
    <property type="project" value="TreeGrafter"/>
</dbReference>
<name>A0AA38R6H2_9PEZI</name>
<keyword evidence="5" id="KW-1185">Reference proteome</keyword>
<dbReference type="PANTHER" id="PTHR47784">
    <property type="entry name" value="STEROL UPTAKE CONTROL PROTEIN 2"/>
    <property type="match status" value="1"/>
</dbReference>
<feature type="domain" description="Zn(2)-C6 fungal-type" evidence="3">
    <location>
        <begin position="26"/>
        <end position="56"/>
    </location>
</feature>
<evidence type="ECO:0000313" key="4">
    <source>
        <dbReference type="EMBL" id="KAJ9137444.1"/>
    </source>
</evidence>
<reference evidence="4" key="1">
    <citation type="submission" date="2022-07" db="EMBL/GenBank/DDBJ databases">
        <title>Fungi with potential for degradation of polypropylene.</title>
        <authorList>
            <person name="Gostincar C."/>
        </authorList>
    </citation>
    <scope>NUCLEOTIDE SEQUENCE</scope>
    <source>
        <strain evidence="4">EXF-13308</strain>
    </source>
</reference>
<dbReference type="Proteomes" id="UP001174694">
    <property type="component" value="Unassembled WGS sequence"/>
</dbReference>
<dbReference type="PANTHER" id="PTHR47784:SF9">
    <property type="entry name" value="ZN(II)2CYS6 TRANSCRIPTION FACTOR (EUROFUNG)"/>
    <property type="match status" value="1"/>
</dbReference>
<dbReference type="PROSITE" id="PS50048">
    <property type="entry name" value="ZN2_CY6_FUNGAL_2"/>
    <property type="match status" value="1"/>
</dbReference>
<comment type="caution">
    <text evidence="4">The sequence shown here is derived from an EMBL/GenBank/DDBJ whole genome shotgun (WGS) entry which is preliminary data.</text>
</comment>
<dbReference type="Gene3D" id="4.10.240.10">
    <property type="entry name" value="Zn(2)-C6 fungal-type DNA-binding domain"/>
    <property type="match status" value="1"/>
</dbReference>
<dbReference type="GO" id="GO:0008270">
    <property type="term" value="F:zinc ion binding"/>
    <property type="evidence" value="ECO:0007669"/>
    <property type="project" value="InterPro"/>
</dbReference>
<dbReference type="SUPFAM" id="SSF57701">
    <property type="entry name" value="Zn2/Cys6 DNA-binding domain"/>
    <property type="match status" value="1"/>
</dbReference>
<proteinExistence type="predicted"/>
<feature type="compositionally biased region" description="Basic residues" evidence="2">
    <location>
        <begin position="14"/>
        <end position="25"/>
    </location>
</feature>
<organism evidence="4 5">
    <name type="scientific">Pleurostoma richardsiae</name>
    <dbReference type="NCBI Taxonomy" id="41990"/>
    <lineage>
        <taxon>Eukaryota</taxon>
        <taxon>Fungi</taxon>
        <taxon>Dikarya</taxon>
        <taxon>Ascomycota</taxon>
        <taxon>Pezizomycotina</taxon>
        <taxon>Sordariomycetes</taxon>
        <taxon>Sordariomycetidae</taxon>
        <taxon>Calosphaeriales</taxon>
        <taxon>Pleurostomataceae</taxon>
        <taxon>Pleurostoma</taxon>
    </lineage>
</organism>
<protein>
    <submittedName>
        <fullName evidence="4">Alpha-galactosidase</fullName>
    </submittedName>
</protein>
<evidence type="ECO:0000256" key="2">
    <source>
        <dbReference type="SAM" id="MobiDB-lite"/>
    </source>
</evidence>
<feature type="region of interest" description="Disordered" evidence="2">
    <location>
        <begin position="1"/>
        <end position="25"/>
    </location>
</feature>
<dbReference type="CDD" id="cd00067">
    <property type="entry name" value="GAL4"/>
    <property type="match status" value="1"/>
</dbReference>
<dbReference type="InterPro" id="IPR036864">
    <property type="entry name" value="Zn2-C6_fun-type_DNA-bd_sf"/>
</dbReference>
<keyword evidence="1" id="KW-0539">Nucleus</keyword>
<dbReference type="InterPro" id="IPR001138">
    <property type="entry name" value="Zn2Cys6_DnaBD"/>
</dbReference>